<reference evidence="3" key="1">
    <citation type="submission" date="2020-09" db="EMBL/GenBank/DDBJ databases">
        <title>Genome-Enabled Discovery of Anthraquinone Biosynthesis in Senna tora.</title>
        <authorList>
            <person name="Kang S.-H."/>
            <person name="Pandey R.P."/>
            <person name="Lee C.-M."/>
            <person name="Sim J.-S."/>
            <person name="Jeong J.-T."/>
            <person name="Choi B.-S."/>
            <person name="Jung M."/>
            <person name="Ginzburg D."/>
            <person name="Zhao K."/>
            <person name="Won S.Y."/>
            <person name="Oh T.-J."/>
            <person name="Yu Y."/>
            <person name="Kim N.-H."/>
            <person name="Lee O.R."/>
            <person name="Lee T.-H."/>
            <person name="Bashyal P."/>
            <person name="Kim T.-S."/>
            <person name="Lee W.-H."/>
            <person name="Kawkins C."/>
            <person name="Kim C.-K."/>
            <person name="Kim J.S."/>
            <person name="Ahn B.O."/>
            <person name="Rhee S.Y."/>
            <person name="Sohng J.K."/>
        </authorList>
    </citation>
    <scope>NUCLEOTIDE SEQUENCE</scope>
    <source>
        <tissue evidence="3">Leaf</tissue>
    </source>
</reference>
<name>A0A834SN40_9FABA</name>
<dbReference type="PANTHER" id="PTHR33232">
    <property type="entry name" value="PROTEIN SIEVE ELEMENT OCCLUSION B-LIKE"/>
    <property type="match status" value="1"/>
</dbReference>
<evidence type="ECO:0000313" key="4">
    <source>
        <dbReference type="Proteomes" id="UP000634136"/>
    </source>
</evidence>
<accession>A0A834SN40</accession>
<dbReference type="Pfam" id="PF14576">
    <property type="entry name" value="SEO_N"/>
    <property type="match status" value="1"/>
</dbReference>
<evidence type="ECO:0000259" key="2">
    <source>
        <dbReference type="Pfam" id="PF14576"/>
    </source>
</evidence>
<protein>
    <submittedName>
        <fullName evidence="3">Protein SIEVE ELEMENT OCCLUSION B-like</fullName>
    </submittedName>
</protein>
<organism evidence="3 4">
    <name type="scientific">Senna tora</name>
    <dbReference type="NCBI Taxonomy" id="362788"/>
    <lineage>
        <taxon>Eukaryota</taxon>
        <taxon>Viridiplantae</taxon>
        <taxon>Streptophyta</taxon>
        <taxon>Embryophyta</taxon>
        <taxon>Tracheophyta</taxon>
        <taxon>Spermatophyta</taxon>
        <taxon>Magnoliopsida</taxon>
        <taxon>eudicotyledons</taxon>
        <taxon>Gunneridae</taxon>
        <taxon>Pentapetalae</taxon>
        <taxon>rosids</taxon>
        <taxon>fabids</taxon>
        <taxon>Fabales</taxon>
        <taxon>Fabaceae</taxon>
        <taxon>Caesalpinioideae</taxon>
        <taxon>Cassia clade</taxon>
        <taxon>Senna</taxon>
    </lineage>
</organism>
<keyword evidence="1" id="KW-0472">Membrane</keyword>
<dbReference type="GO" id="GO:0010088">
    <property type="term" value="P:phloem development"/>
    <property type="evidence" value="ECO:0007669"/>
    <property type="project" value="InterPro"/>
</dbReference>
<dbReference type="AlphaFoldDB" id="A0A834SN40"/>
<keyword evidence="4" id="KW-1185">Reference proteome</keyword>
<keyword evidence="1" id="KW-1133">Transmembrane helix</keyword>
<dbReference type="Proteomes" id="UP000634136">
    <property type="component" value="Unassembled WGS sequence"/>
</dbReference>
<proteinExistence type="predicted"/>
<keyword evidence="1" id="KW-0812">Transmembrane</keyword>
<feature type="transmembrane region" description="Helical" evidence="1">
    <location>
        <begin position="108"/>
        <end position="127"/>
    </location>
</feature>
<dbReference type="InterPro" id="IPR027942">
    <property type="entry name" value="SEO_N"/>
</dbReference>
<dbReference type="OrthoDB" id="1433562at2759"/>
<sequence length="130" mass="14812">MSILKQLSSYSWYAKAVTAMAAFALEYGNFWHLCQVPRDDMLGRSLAVLNHVHAFERKRKDLSEYNLLVKNIFEIVKSLVELESIFKHGYGLKDVPSLTTAMHDFPVYVYWVVLALVSCACHIDILLGTS</sequence>
<dbReference type="EMBL" id="JAAIUW010000012">
    <property type="protein sequence ID" value="KAF7806994.1"/>
    <property type="molecule type" value="Genomic_DNA"/>
</dbReference>
<gene>
    <name evidence="3" type="ORF">G2W53_039155</name>
</gene>
<comment type="caution">
    <text evidence="3">The sequence shown here is derived from an EMBL/GenBank/DDBJ whole genome shotgun (WGS) entry which is preliminary data.</text>
</comment>
<evidence type="ECO:0000256" key="1">
    <source>
        <dbReference type="SAM" id="Phobius"/>
    </source>
</evidence>
<dbReference type="InterPro" id="IPR039299">
    <property type="entry name" value="SEOA"/>
</dbReference>
<feature type="domain" description="Sieve element occlusion N-terminal" evidence="2">
    <location>
        <begin position="1"/>
        <end position="128"/>
    </location>
</feature>
<dbReference type="PANTHER" id="PTHR33232:SF17">
    <property type="entry name" value="SIEVE ELEMENT OCCLUSION-RELATED"/>
    <property type="match status" value="1"/>
</dbReference>
<evidence type="ECO:0000313" key="3">
    <source>
        <dbReference type="EMBL" id="KAF7806994.1"/>
    </source>
</evidence>